<gene>
    <name evidence="1" type="ordered locus">HMPREF0538_21476</name>
</gene>
<dbReference type="PANTHER" id="PTHR36455">
    <property type="match status" value="1"/>
</dbReference>
<dbReference type="Proteomes" id="UP000001924">
    <property type="component" value="Chromosome"/>
</dbReference>
<protein>
    <submittedName>
        <fullName evidence="1">IS66 family element, Orf2 protein</fullName>
    </submittedName>
</protein>
<dbReference type="PANTHER" id="PTHR36455:SF1">
    <property type="entry name" value="BLR8292 PROTEIN"/>
    <property type="match status" value="1"/>
</dbReference>
<accession>F8DLE5</accession>
<organism evidence="1 2">
    <name type="scientific">Limosilactobacillus reuteri (strain ATCC 55730 / SD2112)</name>
    <name type="common">Lactobacillus reuteri</name>
    <dbReference type="NCBI Taxonomy" id="491077"/>
    <lineage>
        <taxon>Bacteria</taxon>
        <taxon>Bacillati</taxon>
        <taxon>Bacillota</taxon>
        <taxon>Bacilli</taxon>
        <taxon>Lactobacillales</taxon>
        <taxon>Lactobacillaceae</taxon>
        <taxon>Limosilactobacillus</taxon>
    </lineage>
</organism>
<dbReference type="EMBL" id="CP002844">
    <property type="protein sequence ID" value="AEI57685.1"/>
    <property type="molecule type" value="Genomic_DNA"/>
</dbReference>
<dbReference type="KEGG" id="lru:HMPREF0538_21476"/>
<dbReference type="Pfam" id="PF05717">
    <property type="entry name" value="TnpB_IS66"/>
    <property type="match status" value="1"/>
</dbReference>
<evidence type="ECO:0000313" key="1">
    <source>
        <dbReference type="EMBL" id="AEI57685.1"/>
    </source>
</evidence>
<dbReference type="InterPro" id="IPR008878">
    <property type="entry name" value="Transposase_IS66_Orf2"/>
</dbReference>
<name>F8DLE5_LIMRS</name>
<sequence>MPFCKILTPLVILVASNHLKRFNAISIKNCRKIDNFKSVFSYILEPVLTLKWLFVMLVNWHDPDYIYLVCGKTDMRKGIDGLAMVIAENYGLELYNNSLFLFCGGRNDRFKGLFWDGEGFIMLYKRFENGHLSWPRNSNEAKELSAQQLDWLLQGLNPLPIRKIQAVRPGSFY</sequence>
<reference evidence="2" key="1">
    <citation type="submission" date="2011-06" db="EMBL/GenBank/DDBJ databases">
        <title>The complete genome of Lactobacillus reuteri ATCC 55730 / SD2112.</title>
        <authorList>
            <person name="Muzny D."/>
            <person name="Qin X."/>
            <person name="Buhay C."/>
            <person name="Dugan-Rocha S."/>
            <person name="Ding Y."/>
            <person name="Chen G."/>
            <person name="Hawes A."/>
            <person name="Holder M."/>
            <person name="Jhangiani S."/>
            <person name="Johnson A."/>
            <person name="Khan Z."/>
            <person name="Li Z."/>
            <person name="Liu W."/>
            <person name="Liu X."/>
            <person name="Perez L."/>
            <person name="Shen H."/>
            <person name="Wang Q."/>
            <person name="Watt J."/>
            <person name="Xi L."/>
            <person name="Xin Y."/>
            <person name="Zhou J."/>
            <person name="Deng J."/>
            <person name="Jiang H."/>
            <person name="Liu Y."/>
            <person name="Qu J."/>
            <person name="Song X.-Z."/>
            <person name="Zhang L."/>
            <person name="Villasana D."/>
            <person name="Johnson A."/>
            <person name="Liu J."/>
            <person name="Liyanage D."/>
            <person name="Lorensuhewa L."/>
            <person name="Robinson T."/>
            <person name="Song A."/>
            <person name="Song B.-B."/>
            <person name="Dinh H."/>
            <person name="Thornton R."/>
            <person name="Coyle M."/>
            <person name="Francisco L."/>
            <person name="Jackson L."/>
            <person name="Javaid M."/>
            <person name="Korchina V."/>
            <person name="Kovar C."/>
            <person name="Mata R."/>
            <person name="Mathew T."/>
            <person name="Ngo R."/>
            <person name="Nguyen L."/>
            <person name="Nguyen N."/>
            <person name="Okwuonu G."/>
            <person name="Ongeri F."/>
            <person name="Pham C."/>
            <person name="Simmons D."/>
            <person name="Wilczek-Boney K."/>
            <person name="Hale W."/>
            <person name="Jakkamsetti A."/>
            <person name="Pham P."/>
            <person name="Ruth R."/>
            <person name="San Lucas F."/>
            <person name="Warren J."/>
            <person name="Zhang J."/>
            <person name="Zhao Z."/>
            <person name="Zhou C."/>
            <person name="Zhu D."/>
            <person name="Lee S."/>
            <person name="Bess C."/>
            <person name="Blankenburg K."/>
            <person name="Forbes L."/>
            <person name="Fu Q."/>
            <person name="Gubbala S."/>
            <person name="Hirani K."/>
            <person name="Jayaseelan J.C."/>
            <person name="Lara F."/>
            <person name="Munidasa M."/>
            <person name="Palculict T."/>
            <person name="Patil S."/>
            <person name="Pu L.-L."/>
            <person name="Saada N."/>
            <person name="Tang L."/>
            <person name="Weissenberger G."/>
            <person name="Zhu Y."/>
            <person name="Hemphill L."/>
            <person name="Shang Y."/>
            <person name="Youmans B."/>
            <person name="Ayvaz T."/>
            <person name="Ross M."/>
            <person name="Santibanez J."/>
            <person name="Aqrawi P."/>
            <person name="Gross S."/>
            <person name="Joshi V."/>
            <person name="Fowler G."/>
            <person name="Nazareth L."/>
            <person name="Reid J."/>
            <person name="Worley K."/>
            <person name="Petrosino J."/>
            <person name="Highlander S."/>
            <person name="Gibbs R."/>
        </authorList>
    </citation>
    <scope>NUCLEOTIDE SEQUENCE [LARGE SCALE GENOMIC DNA]</scope>
    <source>
        <strain evidence="2">ATCC 55730 / SD2112</strain>
    </source>
</reference>
<dbReference type="NCBIfam" id="NF033819">
    <property type="entry name" value="IS66_TnpB"/>
    <property type="match status" value="1"/>
</dbReference>
<dbReference type="HOGENOM" id="CLU_128110_0_2_9"/>
<dbReference type="AlphaFoldDB" id="F8DLE5"/>
<proteinExistence type="predicted"/>
<evidence type="ECO:0000313" key="2">
    <source>
        <dbReference type="Proteomes" id="UP000001924"/>
    </source>
</evidence>